<protein>
    <submittedName>
        <fullName evidence="4">Type II CAAX endopeptidase family protein</fullName>
    </submittedName>
</protein>
<feature type="transmembrane region" description="Helical" evidence="2">
    <location>
        <begin position="99"/>
        <end position="123"/>
    </location>
</feature>
<accession>A0AAU7T9N8</accession>
<feature type="region of interest" description="Disordered" evidence="1">
    <location>
        <begin position="1"/>
        <end position="82"/>
    </location>
</feature>
<sequence length="393" mass="42839">MDPQEPRPAPRPGPSSQPGQYPPPPPHPGAYPPPGPYPPYPQHPQQQWGAPGPYPQQWGGPGPYPQQYAQREPRTVEAPSGTPFHRLARTAKHRWWRPIAGTLVLGTLAVTLMWIVTAAWVIAHELLGGPSPQPDGANLFPSDTENLAFNLVLLGVLTPLVGLVAWIIQRRPFWSVASVLNRIRWRWLLWCSLPALGYVGLSIVTSIVVDPVFPPEESTGNTDTDGSWVGWAAFVVPALLILLLVPFQSAAEEFVFRGWLVQAVGAYGPDSPEGRGGVLRKVFRSPWPGIVVGGVAFISAHGYTGWAMVDVFLFAVTVGWLTVRTGGLEAAIAVHVTNNLFAFLLPAATGGLSDWDEQGGAPWTLLAADLPCLVFYAYAITWMARRREIQRLS</sequence>
<proteinExistence type="predicted"/>
<dbReference type="SUPFAM" id="SSF81995">
    <property type="entry name" value="beta-sandwich domain of Sec23/24"/>
    <property type="match status" value="1"/>
</dbReference>
<name>A0AAU7T9N8_9ACTN</name>
<keyword evidence="2" id="KW-0812">Transmembrane</keyword>
<feature type="transmembrane region" description="Helical" evidence="2">
    <location>
        <begin position="361"/>
        <end position="384"/>
    </location>
</feature>
<feature type="compositionally biased region" description="Pro residues" evidence="1">
    <location>
        <begin position="1"/>
        <end position="42"/>
    </location>
</feature>
<dbReference type="AlphaFoldDB" id="A0AAU7T9N8"/>
<feature type="transmembrane region" description="Helical" evidence="2">
    <location>
        <begin position="187"/>
        <end position="208"/>
    </location>
</feature>
<dbReference type="GO" id="GO:0004175">
    <property type="term" value="F:endopeptidase activity"/>
    <property type="evidence" value="ECO:0007669"/>
    <property type="project" value="UniProtKB-ARBA"/>
</dbReference>
<feature type="domain" description="CAAX prenyl protease 2/Lysostaphin resistance protein A-like" evidence="3">
    <location>
        <begin position="237"/>
        <end position="341"/>
    </location>
</feature>
<dbReference type="Pfam" id="PF02517">
    <property type="entry name" value="Rce1-like"/>
    <property type="match status" value="1"/>
</dbReference>
<dbReference type="EMBL" id="CP158165">
    <property type="protein sequence ID" value="XBV23450.1"/>
    <property type="molecule type" value="Genomic_DNA"/>
</dbReference>
<feature type="transmembrane region" description="Helical" evidence="2">
    <location>
        <begin position="147"/>
        <end position="167"/>
    </location>
</feature>
<evidence type="ECO:0000259" key="3">
    <source>
        <dbReference type="Pfam" id="PF02517"/>
    </source>
</evidence>
<gene>
    <name evidence="4" type="ORF">ABN611_33400</name>
</gene>
<organism evidence="4">
    <name type="scientific">Kribbella sp. HUAS MG21</name>
    <dbReference type="NCBI Taxonomy" id="3160966"/>
    <lineage>
        <taxon>Bacteria</taxon>
        <taxon>Bacillati</taxon>
        <taxon>Actinomycetota</taxon>
        <taxon>Actinomycetes</taxon>
        <taxon>Propionibacteriales</taxon>
        <taxon>Kribbellaceae</taxon>
        <taxon>Kribbella</taxon>
    </lineage>
</organism>
<evidence type="ECO:0000256" key="2">
    <source>
        <dbReference type="SAM" id="Phobius"/>
    </source>
</evidence>
<evidence type="ECO:0000256" key="1">
    <source>
        <dbReference type="SAM" id="MobiDB-lite"/>
    </source>
</evidence>
<feature type="transmembrane region" description="Helical" evidence="2">
    <location>
        <begin position="228"/>
        <end position="247"/>
    </location>
</feature>
<dbReference type="RefSeq" id="WP_350276281.1">
    <property type="nucleotide sequence ID" value="NZ_CP158165.1"/>
</dbReference>
<dbReference type="GO" id="GO:0080120">
    <property type="term" value="P:CAAX-box protein maturation"/>
    <property type="evidence" value="ECO:0007669"/>
    <property type="project" value="UniProtKB-ARBA"/>
</dbReference>
<keyword evidence="2" id="KW-0472">Membrane</keyword>
<reference evidence="4" key="1">
    <citation type="submission" date="2024-06" db="EMBL/GenBank/DDBJ databases">
        <title>Kribbella sp. strain HUAS MG21 genome sequences.</title>
        <authorList>
            <person name="Mo P."/>
        </authorList>
    </citation>
    <scope>NUCLEOTIDE SEQUENCE</scope>
    <source>
        <strain evidence="4">HUAS MG21</strain>
    </source>
</reference>
<evidence type="ECO:0000313" key="4">
    <source>
        <dbReference type="EMBL" id="XBV23450.1"/>
    </source>
</evidence>
<keyword evidence="2" id="KW-1133">Transmembrane helix</keyword>
<dbReference type="InterPro" id="IPR003675">
    <property type="entry name" value="Rce1/LyrA-like_dom"/>
</dbReference>
<feature type="compositionally biased region" description="Low complexity" evidence="1">
    <location>
        <begin position="43"/>
        <end position="58"/>
    </location>
</feature>
<feature type="transmembrane region" description="Helical" evidence="2">
    <location>
        <begin position="282"/>
        <end position="300"/>
    </location>
</feature>